<protein>
    <submittedName>
        <fullName evidence="1">Uncharacterized protein</fullName>
    </submittedName>
</protein>
<gene>
    <name evidence="1" type="ORF">SADUNF_Sadunf15G0047600</name>
</gene>
<reference evidence="1 2" key="1">
    <citation type="submission" date="2020-10" db="EMBL/GenBank/DDBJ databases">
        <title>Plant Genome Project.</title>
        <authorList>
            <person name="Zhang R.-G."/>
        </authorList>
    </citation>
    <scope>NUCLEOTIDE SEQUENCE [LARGE SCALE GENOMIC DNA]</scope>
    <source>
        <strain evidence="1">FAFU-HL-1</strain>
        <tissue evidence="1">Leaf</tissue>
    </source>
</reference>
<evidence type="ECO:0000313" key="2">
    <source>
        <dbReference type="Proteomes" id="UP000657918"/>
    </source>
</evidence>
<accession>A0A835JF79</accession>
<sequence>MKPQLTLHALPVHDGWFRDFTHVGTASANRRRFGRGYLSEEFRSRLSSLPLTIGSHLTGFLKAIVEKWML</sequence>
<keyword evidence="2" id="KW-1185">Reference proteome</keyword>
<dbReference type="AlphaFoldDB" id="A0A835JF79"/>
<organism evidence="1 2">
    <name type="scientific">Salix dunnii</name>
    <dbReference type="NCBI Taxonomy" id="1413687"/>
    <lineage>
        <taxon>Eukaryota</taxon>
        <taxon>Viridiplantae</taxon>
        <taxon>Streptophyta</taxon>
        <taxon>Embryophyta</taxon>
        <taxon>Tracheophyta</taxon>
        <taxon>Spermatophyta</taxon>
        <taxon>Magnoliopsida</taxon>
        <taxon>eudicotyledons</taxon>
        <taxon>Gunneridae</taxon>
        <taxon>Pentapetalae</taxon>
        <taxon>rosids</taxon>
        <taxon>fabids</taxon>
        <taxon>Malpighiales</taxon>
        <taxon>Salicaceae</taxon>
        <taxon>Saliceae</taxon>
        <taxon>Salix</taxon>
    </lineage>
</organism>
<proteinExistence type="predicted"/>
<dbReference type="EMBL" id="JADGMS010000015">
    <property type="protein sequence ID" value="KAF9667668.1"/>
    <property type="molecule type" value="Genomic_DNA"/>
</dbReference>
<evidence type="ECO:0000313" key="1">
    <source>
        <dbReference type="EMBL" id="KAF9667668.1"/>
    </source>
</evidence>
<dbReference type="Proteomes" id="UP000657918">
    <property type="component" value="Unassembled WGS sequence"/>
</dbReference>
<comment type="caution">
    <text evidence="1">The sequence shown here is derived from an EMBL/GenBank/DDBJ whole genome shotgun (WGS) entry which is preliminary data.</text>
</comment>
<name>A0A835JF79_9ROSI</name>